<feature type="compositionally biased region" description="Basic and acidic residues" evidence="1">
    <location>
        <begin position="117"/>
        <end position="137"/>
    </location>
</feature>
<keyword evidence="3" id="KW-1185">Reference proteome</keyword>
<evidence type="ECO:0000313" key="3">
    <source>
        <dbReference type="Proteomes" id="UP000800200"/>
    </source>
</evidence>
<reference evidence="2" key="1">
    <citation type="journal article" date="2020" name="Stud. Mycol.">
        <title>101 Dothideomycetes genomes: a test case for predicting lifestyles and emergence of pathogens.</title>
        <authorList>
            <person name="Haridas S."/>
            <person name="Albert R."/>
            <person name="Binder M."/>
            <person name="Bloem J."/>
            <person name="Labutti K."/>
            <person name="Salamov A."/>
            <person name="Andreopoulos B."/>
            <person name="Baker S."/>
            <person name="Barry K."/>
            <person name="Bills G."/>
            <person name="Bluhm B."/>
            <person name="Cannon C."/>
            <person name="Castanera R."/>
            <person name="Culley D."/>
            <person name="Daum C."/>
            <person name="Ezra D."/>
            <person name="Gonzalez J."/>
            <person name="Henrissat B."/>
            <person name="Kuo A."/>
            <person name="Liang C."/>
            <person name="Lipzen A."/>
            <person name="Lutzoni F."/>
            <person name="Magnuson J."/>
            <person name="Mondo S."/>
            <person name="Nolan M."/>
            <person name="Ohm R."/>
            <person name="Pangilinan J."/>
            <person name="Park H.-J."/>
            <person name="Ramirez L."/>
            <person name="Alfaro M."/>
            <person name="Sun H."/>
            <person name="Tritt A."/>
            <person name="Yoshinaga Y."/>
            <person name="Zwiers L.-H."/>
            <person name="Turgeon B."/>
            <person name="Goodwin S."/>
            <person name="Spatafora J."/>
            <person name="Crous P."/>
            <person name="Grigoriev I."/>
        </authorList>
    </citation>
    <scope>NUCLEOTIDE SEQUENCE</scope>
    <source>
        <strain evidence="2">CBS 207.26</strain>
    </source>
</reference>
<accession>A0A6A6DLM8</accession>
<name>A0A6A6DLM8_9PEZI</name>
<sequence length="361" mass="40022">MPQYRAVGVQVCLAAASLADTITLDMKTIKGTAVKNSDDAEERLRNSSRLAEERVPFPGDEDGFGPYFLKNDEPFMMAQAGADLFKVTPAGDHAIRRTSDRTSQSRSSMELGTLTSHNKEHIANGDHAKGNQPEERRHSTRAHPQVSHSLQVPGSSQVALSPGPSHSSLRSSQSHETEMTPQALSLHIILDNKTFLRNFTDDLKPQHVKIDVLYNGMLVACTFIAPKDIASKVKPLHQVFGGTRVDWLAERPWVLLPPGQNVDGTLRGLRRAIGVRERWEQICAALLKEAGERGFNKYGDRPPSADYLEQLAKMEMPEPVEHMQRPGGRRFGVIDVILTVGEGKKLTGPVKYLKEPTRLRD</sequence>
<feature type="compositionally biased region" description="Polar residues" evidence="1">
    <location>
        <begin position="146"/>
        <end position="159"/>
    </location>
</feature>
<feature type="region of interest" description="Disordered" evidence="1">
    <location>
        <begin position="95"/>
        <end position="180"/>
    </location>
</feature>
<feature type="compositionally biased region" description="Low complexity" evidence="1">
    <location>
        <begin position="160"/>
        <end position="172"/>
    </location>
</feature>
<organism evidence="2 3">
    <name type="scientific">Zopfia rhizophila CBS 207.26</name>
    <dbReference type="NCBI Taxonomy" id="1314779"/>
    <lineage>
        <taxon>Eukaryota</taxon>
        <taxon>Fungi</taxon>
        <taxon>Dikarya</taxon>
        <taxon>Ascomycota</taxon>
        <taxon>Pezizomycotina</taxon>
        <taxon>Dothideomycetes</taxon>
        <taxon>Dothideomycetes incertae sedis</taxon>
        <taxon>Zopfiaceae</taxon>
        <taxon>Zopfia</taxon>
    </lineage>
</organism>
<proteinExistence type="predicted"/>
<feature type="non-terminal residue" evidence="2">
    <location>
        <position position="361"/>
    </location>
</feature>
<dbReference type="AlphaFoldDB" id="A0A6A6DLM8"/>
<protein>
    <submittedName>
        <fullName evidence="2">Uncharacterized protein</fullName>
    </submittedName>
</protein>
<evidence type="ECO:0000313" key="2">
    <source>
        <dbReference type="EMBL" id="KAF2180397.1"/>
    </source>
</evidence>
<evidence type="ECO:0000256" key="1">
    <source>
        <dbReference type="SAM" id="MobiDB-lite"/>
    </source>
</evidence>
<dbReference type="OrthoDB" id="3556832at2759"/>
<gene>
    <name evidence="2" type="ORF">K469DRAFT_500586</name>
</gene>
<dbReference type="EMBL" id="ML994658">
    <property type="protein sequence ID" value="KAF2180397.1"/>
    <property type="molecule type" value="Genomic_DNA"/>
</dbReference>
<dbReference type="Proteomes" id="UP000800200">
    <property type="component" value="Unassembled WGS sequence"/>
</dbReference>